<feature type="region of interest" description="Disordered" evidence="1">
    <location>
        <begin position="89"/>
        <end position="110"/>
    </location>
</feature>
<evidence type="ECO:0000313" key="3">
    <source>
        <dbReference type="WBParaSite" id="GPLIN_000834000"/>
    </source>
</evidence>
<accession>A0A183C645</accession>
<evidence type="ECO:0000256" key="1">
    <source>
        <dbReference type="SAM" id="MobiDB-lite"/>
    </source>
</evidence>
<feature type="compositionally biased region" description="Basic and acidic residues" evidence="1">
    <location>
        <begin position="89"/>
        <end position="106"/>
    </location>
</feature>
<sequence>MATAMDNKRGLDESILDDFSDEETPPKRAKVTEGIMATIDCQPSTSREGNQTGTGKMENEIGALVQANPMFVSQLATVAGQLLGTVLREERTGTTKTKRDSNESRQPHQLAATASETIHELAEHFRTSNPELAILLAIGAADEPNHSPPECHGLAVTFERC</sequence>
<reference evidence="2" key="1">
    <citation type="submission" date="2013-12" db="EMBL/GenBank/DDBJ databases">
        <authorList>
            <person name="Aslett M."/>
        </authorList>
    </citation>
    <scope>NUCLEOTIDE SEQUENCE [LARGE SCALE GENOMIC DNA]</scope>
    <source>
        <strain evidence="2">Lindley</strain>
    </source>
</reference>
<dbReference type="Proteomes" id="UP000050741">
    <property type="component" value="Unassembled WGS sequence"/>
</dbReference>
<reference evidence="3" key="3">
    <citation type="submission" date="2016-06" db="UniProtKB">
        <authorList>
            <consortium name="WormBaseParasite"/>
        </authorList>
    </citation>
    <scope>IDENTIFICATION</scope>
</reference>
<reference evidence="2" key="2">
    <citation type="submission" date="2014-05" db="EMBL/GenBank/DDBJ databases">
        <title>The genome and life-stage specific transcriptomes of Globodera pallida elucidate key aspects of plant parasitism by a cyst nematode.</title>
        <authorList>
            <person name="Cotton J.A."/>
            <person name="Lilley C.J."/>
            <person name="Jones L.M."/>
            <person name="Kikuchi T."/>
            <person name="Reid A.J."/>
            <person name="Thorpe P."/>
            <person name="Tsai I.J."/>
            <person name="Beasley H."/>
            <person name="Blok V."/>
            <person name="Cock P.J.A."/>
            <person name="Van den Akker S.E."/>
            <person name="Holroyd N."/>
            <person name="Hunt M."/>
            <person name="Mantelin S."/>
            <person name="Naghra H."/>
            <person name="Pain A."/>
            <person name="Palomares-Rius J.E."/>
            <person name="Zarowiecki M."/>
            <person name="Berriman M."/>
            <person name="Jones J.T."/>
            <person name="Urwin P.E."/>
        </authorList>
    </citation>
    <scope>NUCLEOTIDE SEQUENCE [LARGE SCALE GENOMIC DNA]</scope>
    <source>
        <strain evidence="2">Lindley</strain>
    </source>
</reference>
<feature type="compositionally biased region" description="Basic and acidic residues" evidence="1">
    <location>
        <begin position="1"/>
        <end position="12"/>
    </location>
</feature>
<evidence type="ECO:0000313" key="2">
    <source>
        <dbReference type="Proteomes" id="UP000050741"/>
    </source>
</evidence>
<dbReference type="AlphaFoldDB" id="A0A183C645"/>
<feature type="compositionally biased region" description="Acidic residues" evidence="1">
    <location>
        <begin position="14"/>
        <end position="23"/>
    </location>
</feature>
<proteinExistence type="predicted"/>
<feature type="region of interest" description="Disordered" evidence="1">
    <location>
        <begin position="1"/>
        <end position="30"/>
    </location>
</feature>
<organism evidence="2 3">
    <name type="scientific">Globodera pallida</name>
    <name type="common">Potato cyst nematode worm</name>
    <name type="synonym">Heterodera pallida</name>
    <dbReference type="NCBI Taxonomy" id="36090"/>
    <lineage>
        <taxon>Eukaryota</taxon>
        <taxon>Metazoa</taxon>
        <taxon>Ecdysozoa</taxon>
        <taxon>Nematoda</taxon>
        <taxon>Chromadorea</taxon>
        <taxon>Rhabditida</taxon>
        <taxon>Tylenchina</taxon>
        <taxon>Tylenchomorpha</taxon>
        <taxon>Tylenchoidea</taxon>
        <taxon>Heteroderidae</taxon>
        <taxon>Heteroderinae</taxon>
        <taxon>Globodera</taxon>
    </lineage>
</organism>
<keyword evidence="2" id="KW-1185">Reference proteome</keyword>
<protein>
    <submittedName>
        <fullName evidence="3">Uncharacterized protein</fullName>
    </submittedName>
</protein>
<dbReference type="WBParaSite" id="GPLIN_000834000">
    <property type="protein sequence ID" value="GPLIN_000834000"/>
    <property type="gene ID" value="GPLIN_000834000"/>
</dbReference>
<name>A0A183C645_GLOPA</name>